<keyword evidence="2" id="KW-1185">Reference proteome</keyword>
<name>A0ABP8I830_9GAMM</name>
<reference evidence="2" key="1">
    <citation type="journal article" date="2019" name="Int. J. Syst. Evol. Microbiol.">
        <title>The Global Catalogue of Microorganisms (GCM) 10K type strain sequencing project: providing services to taxonomists for standard genome sequencing and annotation.</title>
        <authorList>
            <consortium name="The Broad Institute Genomics Platform"/>
            <consortium name="The Broad Institute Genome Sequencing Center for Infectious Disease"/>
            <person name="Wu L."/>
            <person name="Ma J."/>
        </authorList>
    </citation>
    <scope>NUCLEOTIDE SEQUENCE [LARGE SCALE GENOMIC DNA]</scope>
    <source>
        <strain evidence="2">JCM 17727</strain>
    </source>
</reference>
<accession>A0ABP8I830</accession>
<protein>
    <recommendedName>
        <fullName evidence="3">TnsA endonuclease N-terminal domain-containing protein</fullName>
    </recommendedName>
</protein>
<proteinExistence type="predicted"/>
<evidence type="ECO:0000313" key="1">
    <source>
        <dbReference type="EMBL" id="GAA4353372.1"/>
    </source>
</evidence>
<organism evidence="1 2">
    <name type="scientific">Kangiella taiwanensis</name>
    <dbReference type="NCBI Taxonomy" id="1079179"/>
    <lineage>
        <taxon>Bacteria</taxon>
        <taxon>Pseudomonadati</taxon>
        <taxon>Pseudomonadota</taxon>
        <taxon>Gammaproteobacteria</taxon>
        <taxon>Kangiellales</taxon>
        <taxon>Kangiellaceae</taxon>
        <taxon>Kangiella</taxon>
    </lineage>
</organism>
<sequence length="145" mass="16727">MDAWIKNKNGEEAIIEVKESKHLIEYNGVTLPKRLHKFYGLIEKQGVSLKVITEKSLRNQSTLIQNWIEIYPFLITLSKNTLLIKRILSLCSAIYDKSLEEFLFELKSDYSTQEIISHIFLLALEGKVQTDLQSAQLSNRTQISV</sequence>
<evidence type="ECO:0000313" key="2">
    <source>
        <dbReference type="Proteomes" id="UP001501294"/>
    </source>
</evidence>
<comment type="caution">
    <text evidence="1">The sequence shown here is derived from an EMBL/GenBank/DDBJ whole genome shotgun (WGS) entry which is preliminary data.</text>
</comment>
<dbReference type="Proteomes" id="UP001501294">
    <property type="component" value="Unassembled WGS sequence"/>
</dbReference>
<evidence type="ECO:0008006" key="3">
    <source>
        <dbReference type="Google" id="ProtNLM"/>
    </source>
</evidence>
<dbReference type="EMBL" id="BAABFU010000003">
    <property type="protein sequence ID" value="GAA4353372.1"/>
    <property type="molecule type" value="Genomic_DNA"/>
</dbReference>
<gene>
    <name evidence="1" type="ORF">GCM10023150_21940</name>
</gene>